<dbReference type="PANTHER" id="PTHR16011:SF0">
    <property type="entry name" value="INTRAFLAGELLAR TRANSPORT PROTEIN 57 HOMOLOG"/>
    <property type="match status" value="1"/>
</dbReference>
<dbReference type="GO" id="GO:0005929">
    <property type="term" value="C:cilium"/>
    <property type="evidence" value="ECO:0007669"/>
    <property type="project" value="UniProtKB-SubCell"/>
</dbReference>
<dbReference type="GO" id="GO:0042073">
    <property type="term" value="P:intraciliary transport"/>
    <property type="evidence" value="ECO:0007669"/>
    <property type="project" value="TreeGrafter"/>
</dbReference>
<evidence type="ECO:0000313" key="6">
    <source>
        <dbReference type="Proteomes" id="UP001152795"/>
    </source>
</evidence>
<dbReference type="InterPro" id="IPR019530">
    <property type="entry name" value="Intra-flagellar_transport_57"/>
</dbReference>
<dbReference type="OrthoDB" id="423881at2759"/>
<comment type="caution">
    <text evidence="5">The sequence shown here is derived from an EMBL/GenBank/DDBJ whole genome shotgun (WGS) entry which is preliminary data.</text>
</comment>
<dbReference type="EMBL" id="CACRXK020006876">
    <property type="protein sequence ID" value="CAB4010709.1"/>
    <property type="molecule type" value="Genomic_DNA"/>
</dbReference>
<sequence>YDDPNATVSSILDECKQLGITADFPPSKLKTGSGEQVCYLLDCLVDESLKIKRFTWNRPVIPEEEMEEEAIGDDDAEVTVNKVEEEMIEEEEEAEEDEVYMDLEALKNQSSRQDESNKPDSVLESTVDAAEWKLEVERVLPMLKVHIRSDNKDWRNHHEQMQQHSEGIKETLTETKGYLDKLQLEISKTLEKISSREKYVNNQLEQLLSEYRGLQDNLAETKERYRQGSGGVTQLTKSLAQITEELESVKAQMDERGTNMTDSGPLVRIKQALTRLKSDVSQMELRIGVVEQSLTNARLRDKNALQENMQATTTDSHFGDYKVF</sequence>
<dbReference type="GO" id="GO:1905515">
    <property type="term" value="P:non-motile cilium assembly"/>
    <property type="evidence" value="ECO:0007669"/>
    <property type="project" value="TreeGrafter"/>
</dbReference>
<evidence type="ECO:0000256" key="4">
    <source>
        <dbReference type="ARBA" id="ARBA00023273"/>
    </source>
</evidence>
<reference evidence="5" key="1">
    <citation type="submission" date="2020-04" db="EMBL/GenBank/DDBJ databases">
        <authorList>
            <person name="Alioto T."/>
            <person name="Alioto T."/>
            <person name="Gomez Garrido J."/>
        </authorList>
    </citation>
    <scope>NUCLEOTIDE SEQUENCE</scope>
    <source>
        <strain evidence="5">A484AB</strain>
    </source>
</reference>
<name>A0A6S7I1D4_PARCT</name>
<accession>A0A6S7I1D4</accession>
<dbReference type="AlphaFoldDB" id="A0A6S7I1D4"/>
<gene>
    <name evidence="5" type="ORF">PACLA_8A037169</name>
</gene>
<dbReference type="Pfam" id="PF10498">
    <property type="entry name" value="IFT57"/>
    <property type="match status" value="1"/>
</dbReference>
<comment type="subcellular location">
    <subcellularLocation>
        <location evidence="1">Cell projection</location>
        <location evidence="1">Cilium</location>
    </subcellularLocation>
</comment>
<evidence type="ECO:0000256" key="1">
    <source>
        <dbReference type="ARBA" id="ARBA00004138"/>
    </source>
</evidence>
<dbReference type="GO" id="GO:0005794">
    <property type="term" value="C:Golgi apparatus"/>
    <property type="evidence" value="ECO:0007669"/>
    <property type="project" value="TreeGrafter"/>
</dbReference>
<dbReference type="Gene3D" id="1.20.120.330">
    <property type="entry name" value="Nucleotidyltransferases domain 2"/>
    <property type="match status" value="1"/>
</dbReference>
<evidence type="ECO:0000256" key="3">
    <source>
        <dbReference type="ARBA" id="ARBA00023069"/>
    </source>
</evidence>
<comment type="similarity">
    <text evidence="2">Belongs to the IFT57 family.</text>
</comment>
<keyword evidence="3" id="KW-0969">Cilium</keyword>
<dbReference type="Proteomes" id="UP001152795">
    <property type="component" value="Unassembled WGS sequence"/>
</dbReference>
<dbReference type="PANTHER" id="PTHR16011">
    <property type="entry name" value="IFT57/HIPPI"/>
    <property type="match status" value="1"/>
</dbReference>
<feature type="non-terminal residue" evidence="5">
    <location>
        <position position="1"/>
    </location>
</feature>
<keyword evidence="4" id="KW-0966">Cell projection</keyword>
<keyword evidence="6" id="KW-1185">Reference proteome</keyword>
<dbReference type="GO" id="GO:0005815">
    <property type="term" value="C:microtubule organizing center"/>
    <property type="evidence" value="ECO:0007669"/>
    <property type="project" value="TreeGrafter"/>
</dbReference>
<protein>
    <submittedName>
        <fullName evidence="5">Intraflagellar transport 57 homolog</fullName>
    </submittedName>
</protein>
<evidence type="ECO:0000256" key="2">
    <source>
        <dbReference type="ARBA" id="ARBA00009415"/>
    </source>
</evidence>
<evidence type="ECO:0000313" key="5">
    <source>
        <dbReference type="EMBL" id="CAB4010709.1"/>
    </source>
</evidence>
<dbReference type="GO" id="GO:0030992">
    <property type="term" value="C:intraciliary transport particle B"/>
    <property type="evidence" value="ECO:0007669"/>
    <property type="project" value="TreeGrafter"/>
</dbReference>
<proteinExistence type="inferred from homology"/>
<organism evidence="5 6">
    <name type="scientific">Paramuricea clavata</name>
    <name type="common">Red gorgonian</name>
    <name type="synonym">Violescent sea-whip</name>
    <dbReference type="NCBI Taxonomy" id="317549"/>
    <lineage>
        <taxon>Eukaryota</taxon>
        <taxon>Metazoa</taxon>
        <taxon>Cnidaria</taxon>
        <taxon>Anthozoa</taxon>
        <taxon>Octocorallia</taxon>
        <taxon>Malacalcyonacea</taxon>
        <taxon>Plexauridae</taxon>
        <taxon>Paramuricea</taxon>
    </lineage>
</organism>